<organism evidence="1 2">
    <name type="scientific">Entomophthora muscae</name>
    <dbReference type="NCBI Taxonomy" id="34485"/>
    <lineage>
        <taxon>Eukaryota</taxon>
        <taxon>Fungi</taxon>
        <taxon>Fungi incertae sedis</taxon>
        <taxon>Zoopagomycota</taxon>
        <taxon>Entomophthoromycotina</taxon>
        <taxon>Entomophthoromycetes</taxon>
        <taxon>Entomophthorales</taxon>
        <taxon>Entomophthoraceae</taxon>
        <taxon>Entomophthora</taxon>
    </lineage>
</organism>
<evidence type="ECO:0000313" key="2">
    <source>
        <dbReference type="Proteomes" id="UP001165960"/>
    </source>
</evidence>
<keyword evidence="2" id="KW-1185">Reference proteome</keyword>
<accession>A0ACC2SY02</accession>
<evidence type="ECO:0000313" key="1">
    <source>
        <dbReference type="EMBL" id="KAJ9067284.1"/>
    </source>
</evidence>
<name>A0ACC2SY02_9FUNG</name>
<reference evidence="1" key="1">
    <citation type="submission" date="2022-04" db="EMBL/GenBank/DDBJ databases">
        <title>Genome of the entomopathogenic fungus Entomophthora muscae.</title>
        <authorList>
            <person name="Elya C."/>
            <person name="Lovett B.R."/>
            <person name="Lee E."/>
            <person name="Macias A.M."/>
            <person name="Hajek A.E."/>
            <person name="De Bivort B.L."/>
            <person name="Kasson M.T."/>
            <person name="De Fine Licht H.H."/>
            <person name="Stajich J.E."/>
        </authorList>
    </citation>
    <scope>NUCLEOTIDE SEQUENCE</scope>
    <source>
        <strain evidence="1">Berkeley</strain>
    </source>
</reference>
<gene>
    <name evidence="1" type="ORF">DSO57_1000867</name>
</gene>
<protein>
    <submittedName>
        <fullName evidence="1">Uncharacterized protein</fullName>
    </submittedName>
</protein>
<proteinExistence type="predicted"/>
<comment type="caution">
    <text evidence="1">The sequence shown here is derived from an EMBL/GenBank/DDBJ whole genome shotgun (WGS) entry which is preliminary data.</text>
</comment>
<dbReference type="EMBL" id="QTSX02004262">
    <property type="protein sequence ID" value="KAJ9067284.1"/>
    <property type="molecule type" value="Genomic_DNA"/>
</dbReference>
<sequence>MTLAREPTVDGQPVRSGNEIGQAGDILSHLKKLLPPLALDRVIFPQRTKKFFQNPAKPLNSLGDLAHTTYDKSVLAYPSQTAFT</sequence>
<dbReference type="Proteomes" id="UP001165960">
    <property type="component" value="Unassembled WGS sequence"/>
</dbReference>